<dbReference type="AlphaFoldDB" id="A0AAV0WNP5"/>
<keyword evidence="2" id="KW-1185">Reference proteome</keyword>
<accession>A0AAV0WNP5</accession>
<evidence type="ECO:0000313" key="1">
    <source>
        <dbReference type="EMBL" id="CAI6357664.1"/>
    </source>
</evidence>
<dbReference type="EMBL" id="CARXXK010000002">
    <property type="protein sequence ID" value="CAI6357664.1"/>
    <property type="molecule type" value="Genomic_DNA"/>
</dbReference>
<proteinExistence type="predicted"/>
<evidence type="ECO:0000313" key="2">
    <source>
        <dbReference type="Proteomes" id="UP001160148"/>
    </source>
</evidence>
<protein>
    <submittedName>
        <fullName evidence="1">Uncharacterized protein</fullName>
    </submittedName>
</protein>
<gene>
    <name evidence="1" type="ORF">MEUPH1_LOCUS13267</name>
</gene>
<name>A0AAV0WNP5_9HEMI</name>
<dbReference type="Proteomes" id="UP001160148">
    <property type="component" value="Unassembled WGS sequence"/>
</dbReference>
<sequence>MVYLFHFELPVEEATWTSLATAYWPYLKSLTVSEVDAGAASVMHLSRAYDAVGPRLEPSGGGDEVVAQGPRPFVMELTTVIPKSRF</sequence>
<reference evidence="1 2" key="1">
    <citation type="submission" date="2023-01" db="EMBL/GenBank/DDBJ databases">
        <authorList>
            <person name="Whitehead M."/>
        </authorList>
    </citation>
    <scope>NUCLEOTIDE SEQUENCE [LARGE SCALE GENOMIC DNA]</scope>
</reference>
<comment type="caution">
    <text evidence="1">The sequence shown here is derived from an EMBL/GenBank/DDBJ whole genome shotgun (WGS) entry which is preliminary data.</text>
</comment>
<organism evidence="1 2">
    <name type="scientific">Macrosiphum euphorbiae</name>
    <name type="common">potato aphid</name>
    <dbReference type="NCBI Taxonomy" id="13131"/>
    <lineage>
        <taxon>Eukaryota</taxon>
        <taxon>Metazoa</taxon>
        <taxon>Ecdysozoa</taxon>
        <taxon>Arthropoda</taxon>
        <taxon>Hexapoda</taxon>
        <taxon>Insecta</taxon>
        <taxon>Pterygota</taxon>
        <taxon>Neoptera</taxon>
        <taxon>Paraneoptera</taxon>
        <taxon>Hemiptera</taxon>
        <taxon>Sternorrhyncha</taxon>
        <taxon>Aphidomorpha</taxon>
        <taxon>Aphidoidea</taxon>
        <taxon>Aphididae</taxon>
        <taxon>Macrosiphini</taxon>
        <taxon>Macrosiphum</taxon>
    </lineage>
</organism>